<comment type="caution">
    <text evidence="3">The sequence shown here is derived from an EMBL/GenBank/DDBJ whole genome shotgun (WGS) entry which is preliminary data.</text>
</comment>
<dbReference type="InterPro" id="IPR045851">
    <property type="entry name" value="AMP-bd_C_sf"/>
</dbReference>
<evidence type="ECO:0000313" key="3">
    <source>
        <dbReference type="EMBL" id="RHY04209.1"/>
    </source>
</evidence>
<dbReference type="Pfam" id="PF00501">
    <property type="entry name" value="AMP-binding"/>
    <property type="match status" value="1"/>
</dbReference>
<dbReference type="SUPFAM" id="SSF56801">
    <property type="entry name" value="Acetyl-CoA synthetase-like"/>
    <property type="match status" value="1"/>
</dbReference>
<reference evidence="5 6" key="1">
    <citation type="submission" date="2018-08" db="EMBL/GenBank/DDBJ databases">
        <title>Aphanomyces genome sequencing and annotation.</title>
        <authorList>
            <person name="Minardi D."/>
            <person name="Oidtmann B."/>
            <person name="Van Der Giezen M."/>
            <person name="Studholme D.J."/>
        </authorList>
    </citation>
    <scope>NUCLEOTIDE SEQUENCE [LARGE SCALE GENOMIC DNA]</scope>
    <source>
        <strain evidence="4 5">Kv</strain>
        <strain evidence="3 6">Yx</strain>
    </source>
</reference>
<dbReference type="EMBL" id="QUTA01008272">
    <property type="protein sequence ID" value="RHY04209.1"/>
    <property type="molecule type" value="Genomic_DNA"/>
</dbReference>
<dbReference type="Proteomes" id="UP000266239">
    <property type="component" value="Unassembled WGS sequence"/>
</dbReference>
<dbReference type="Proteomes" id="UP000265427">
    <property type="component" value="Unassembled WGS sequence"/>
</dbReference>
<dbReference type="VEuPathDB" id="FungiDB:H257_13293"/>
<name>A0A397AEM1_APHAT</name>
<dbReference type="PANTHER" id="PTHR22754">
    <property type="entry name" value="DISCO-INTERACTING PROTEIN 2 DIP2 -RELATED"/>
    <property type="match status" value="1"/>
</dbReference>
<protein>
    <recommendedName>
        <fullName evidence="2">AMP-dependent synthetase/ligase domain-containing protein</fullName>
    </recommendedName>
</protein>
<accession>A0A397AEM1</accession>
<dbReference type="Gene3D" id="3.30.300.30">
    <property type="match status" value="1"/>
</dbReference>
<evidence type="ECO:0000256" key="1">
    <source>
        <dbReference type="SAM" id="MobiDB-lite"/>
    </source>
</evidence>
<evidence type="ECO:0000313" key="4">
    <source>
        <dbReference type="EMBL" id="RHY23615.1"/>
    </source>
</evidence>
<dbReference type="InterPro" id="IPR000873">
    <property type="entry name" value="AMP-dep_synth/lig_dom"/>
</dbReference>
<dbReference type="AlphaFoldDB" id="A0A397AEM1"/>
<proteinExistence type="predicted"/>
<dbReference type="EMBL" id="QUSZ01002057">
    <property type="protein sequence ID" value="RHY23615.1"/>
    <property type="molecule type" value="Genomic_DNA"/>
</dbReference>
<dbReference type="Gene3D" id="3.40.50.12780">
    <property type="entry name" value="N-terminal domain of ligase-like"/>
    <property type="match status" value="1"/>
</dbReference>
<feature type="compositionally biased region" description="Low complexity" evidence="1">
    <location>
        <begin position="529"/>
        <end position="546"/>
    </location>
</feature>
<evidence type="ECO:0000313" key="5">
    <source>
        <dbReference type="Proteomes" id="UP000265427"/>
    </source>
</evidence>
<feature type="domain" description="AMP-dependent synthetase/ligase" evidence="2">
    <location>
        <begin position="28"/>
        <end position="402"/>
    </location>
</feature>
<sequence>MSMTSIAAIEEGRPSSIDEGMLLTSVLHRRAVATPSKVVYSFTSSSSSSNVDITFASLDASARRIAATLTRAPKGIDRPAFNRGDCVLLWYPPEGNTSHDLVAAFWGCLYAGAVAVVVDELKSLHRLLRDTHAVLGLTTSAFVRQRKLDKVKDALHLPKLFQKERRLSQTSSATNDAAAAAASRVTWLTHDRTVITPSKPTDLHHLDAQAGAGKAPMTTPYSATVACVVYTAGTSGSGLGGKPVQLTQANLAAAAASSCGWLESTDTLVGILPLHVASALVQSVVVPVLYGCRSVLVTDWLADPLRWMAVVSTEQAVYTFAPPRAFSLATRCQDRATPATRLSAQPLNLSSLVTVACTGGPLLPSTLAAFVRAWHLRPAQVSCGYSLVEATHAVTSTQNQTRGNQTQNVPPRVLTVSRQVFEQCHQLEPLLHVDYHSRPSAEDDGDSNDVMHLTSSGRPLLNTYVVVVDPISCVQMPDGLVGEVWVAGRTVSQGYLNHPSSSSSSHDYKWMPGTLQLSSTGHHHRHSRSSSSSSSSSSSVRRSSSSWGRPSMTCARRQSTVFSTSDKAAIHVTYIRTGDLGAWFQGELYVIGRSADVLQLPDRWLAPHLVETSVLECSVLVARVCVYGDDGVAIAAVETSADVQRLRDGAAVAHSLCNSVIQCVIKHHELHVAKVILLRPNAMPLSACGKVQRGQLKALVASKDSAAVVLEFMHYPRGQDKQPRRCDGFLI</sequence>
<evidence type="ECO:0000313" key="6">
    <source>
        <dbReference type="Proteomes" id="UP000266239"/>
    </source>
</evidence>
<gene>
    <name evidence="3" type="ORF">DYB25_009816</name>
    <name evidence="4" type="ORF">DYB36_004151</name>
</gene>
<dbReference type="InterPro" id="IPR042099">
    <property type="entry name" value="ANL_N_sf"/>
</dbReference>
<dbReference type="PANTHER" id="PTHR22754:SF32">
    <property type="entry name" value="DISCO-INTERACTING PROTEIN 2"/>
    <property type="match status" value="1"/>
</dbReference>
<evidence type="ECO:0000259" key="2">
    <source>
        <dbReference type="Pfam" id="PF00501"/>
    </source>
</evidence>
<feature type="region of interest" description="Disordered" evidence="1">
    <location>
        <begin position="518"/>
        <end position="552"/>
    </location>
</feature>
<organism evidence="3 6">
    <name type="scientific">Aphanomyces astaci</name>
    <name type="common">Crayfish plague agent</name>
    <dbReference type="NCBI Taxonomy" id="112090"/>
    <lineage>
        <taxon>Eukaryota</taxon>
        <taxon>Sar</taxon>
        <taxon>Stramenopiles</taxon>
        <taxon>Oomycota</taxon>
        <taxon>Saprolegniomycetes</taxon>
        <taxon>Saprolegniales</taxon>
        <taxon>Verrucalvaceae</taxon>
        <taxon>Aphanomyces</taxon>
    </lineage>
</organism>